<dbReference type="AlphaFoldDB" id="N1V251"/>
<keyword evidence="2" id="KW-1185">Reference proteome</keyword>
<protein>
    <submittedName>
        <fullName evidence="1">Uncharacterized protein</fullName>
    </submittedName>
</protein>
<name>N1V251_9MICC</name>
<evidence type="ECO:0000313" key="2">
    <source>
        <dbReference type="Proteomes" id="UP000010729"/>
    </source>
</evidence>
<comment type="caution">
    <text evidence="1">The sequence shown here is derived from an EMBL/GenBank/DDBJ whole genome shotgun (WGS) entry which is preliminary data.</text>
</comment>
<evidence type="ECO:0000313" key="1">
    <source>
        <dbReference type="EMBL" id="EMY34084.1"/>
    </source>
</evidence>
<reference evidence="1 2" key="1">
    <citation type="journal article" date="2013" name="Genome Announc.">
        <title>Draft Genome Sequence of Arthrobacter crystallopoietes Strain BAB-32, Revealing Genes for Bioremediation.</title>
        <authorList>
            <person name="Joshi M.N."/>
            <person name="Pandit A.S."/>
            <person name="Sharma A."/>
            <person name="Pandya R.V."/>
            <person name="Desai S.M."/>
            <person name="Saxena A.K."/>
            <person name="Bagatharia S.B."/>
        </authorList>
    </citation>
    <scope>NUCLEOTIDE SEQUENCE [LARGE SCALE GENOMIC DNA]</scope>
    <source>
        <strain evidence="1 2">BAB-32</strain>
    </source>
</reference>
<proteinExistence type="predicted"/>
<dbReference type="EMBL" id="ANPE02000133">
    <property type="protein sequence ID" value="EMY34084.1"/>
    <property type="molecule type" value="Genomic_DNA"/>
</dbReference>
<dbReference type="Proteomes" id="UP000010729">
    <property type="component" value="Unassembled WGS sequence"/>
</dbReference>
<accession>N1V251</accession>
<organism evidence="1 2">
    <name type="scientific">Arthrobacter crystallopoietes BAB-32</name>
    <dbReference type="NCBI Taxonomy" id="1246476"/>
    <lineage>
        <taxon>Bacteria</taxon>
        <taxon>Bacillati</taxon>
        <taxon>Actinomycetota</taxon>
        <taxon>Actinomycetes</taxon>
        <taxon>Micrococcales</taxon>
        <taxon>Micrococcaceae</taxon>
        <taxon>Crystallibacter</taxon>
    </lineage>
</organism>
<sequence>MCASWMGWLRKPHSKTLAKQGRRTVGLVTAIKPQTHFDRERNNIRIPVRAEYVDPYTGRKVNGVFTLDRYTANIPSCIAAPVGVNTFTSRRKIASEDLFARNHVSSSADEEGFRALLNPVPVDVRVVRRGSGGTRIHIVFRP</sequence>
<gene>
    <name evidence="1" type="ORF">D477_011346</name>
</gene>